<dbReference type="Gene3D" id="3.40.50.1820">
    <property type="entry name" value="alpha/beta hydrolase"/>
    <property type="match status" value="1"/>
</dbReference>
<dbReference type="InterPro" id="IPR000073">
    <property type="entry name" value="AB_hydrolase_1"/>
</dbReference>
<dbReference type="RefSeq" id="WP_149755453.1">
    <property type="nucleotide sequence ID" value="NZ_FOMS01000004.1"/>
</dbReference>
<dbReference type="AlphaFoldDB" id="A0A1I1WAD8"/>
<evidence type="ECO:0000313" key="3">
    <source>
        <dbReference type="EMBL" id="SFD92146.1"/>
    </source>
</evidence>
<dbReference type="EMBL" id="FOMS01000004">
    <property type="protein sequence ID" value="SFD92146.1"/>
    <property type="molecule type" value="Genomic_DNA"/>
</dbReference>
<evidence type="ECO:0000313" key="4">
    <source>
        <dbReference type="Proteomes" id="UP000325289"/>
    </source>
</evidence>
<sequence length="299" mass="31850">MIFTRRSLCCALTAALALSHVARAAPQLDGMDTFETDRITIDSTSGPGPDVILLPGLATPGEVWDGVVADLDGRARTHVVNVKGFGHGDGAANAAGDLMAGVLSDIAVFTRDRGLDRPALVGHSLGGTLALQAGIETPDLYGRLMVVDALPFVALLFDPGATKDSVEEQAASMRDRMAEAPAGANAEATAERYAIGEDAQKRVAEWIAASDPQTVAQAFYEDMQTDLRPALSDIVAPVHLIVPVPPEAEGRDFPAQYESLYGDVSNFTLHPVEEARHFVMLDQPDRMTALIEDFLKLSD</sequence>
<dbReference type="Proteomes" id="UP000325289">
    <property type="component" value="Unassembled WGS sequence"/>
</dbReference>
<dbReference type="InterPro" id="IPR050266">
    <property type="entry name" value="AB_hydrolase_sf"/>
</dbReference>
<dbReference type="PANTHER" id="PTHR43798">
    <property type="entry name" value="MONOACYLGLYCEROL LIPASE"/>
    <property type="match status" value="1"/>
</dbReference>
<accession>A0A1I1WAD8</accession>
<dbReference type="OrthoDB" id="9815441at2"/>
<name>A0A1I1WAD8_9RHOB</name>
<organism evidence="3 4">
    <name type="scientific">Roseivivax sediminis</name>
    <dbReference type="NCBI Taxonomy" id="936889"/>
    <lineage>
        <taxon>Bacteria</taxon>
        <taxon>Pseudomonadati</taxon>
        <taxon>Pseudomonadota</taxon>
        <taxon>Alphaproteobacteria</taxon>
        <taxon>Rhodobacterales</taxon>
        <taxon>Roseobacteraceae</taxon>
        <taxon>Roseivivax</taxon>
    </lineage>
</organism>
<evidence type="ECO:0000259" key="2">
    <source>
        <dbReference type="Pfam" id="PF12697"/>
    </source>
</evidence>
<feature type="chain" id="PRO_5009301952" evidence="1">
    <location>
        <begin position="25"/>
        <end position="299"/>
    </location>
</feature>
<feature type="signal peptide" evidence="1">
    <location>
        <begin position="1"/>
        <end position="24"/>
    </location>
</feature>
<feature type="domain" description="AB hydrolase-1" evidence="2">
    <location>
        <begin position="51"/>
        <end position="287"/>
    </location>
</feature>
<reference evidence="3 4" key="1">
    <citation type="submission" date="2016-10" db="EMBL/GenBank/DDBJ databases">
        <authorList>
            <person name="Varghese N."/>
            <person name="Submissions S."/>
        </authorList>
    </citation>
    <scope>NUCLEOTIDE SEQUENCE [LARGE SCALE GENOMIC DNA]</scope>
    <source>
        <strain evidence="4">YIM D21,KCTC 23444,ACCC 10710</strain>
    </source>
</reference>
<evidence type="ECO:0000256" key="1">
    <source>
        <dbReference type="SAM" id="SignalP"/>
    </source>
</evidence>
<keyword evidence="1" id="KW-0732">Signal</keyword>
<dbReference type="Pfam" id="PF12697">
    <property type="entry name" value="Abhydrolase_6"/>
    <property type="match status" value="1"/>
</dbReference>
<gene>
    <name evidence="3" type="ORF">SAMN04515678_104218</name>
</gene>
<protein>
    <submittedName>
        <fullName evidence="3">Pimeloyl-ACP methyl ester carboxylesterase</fullName>
    </submittedName>
</protein>
<dbReference type="SUPFAM" id="SSF53474">
    <property type="entry name" value="alpha/beta-Hydrolases"/>
    <property type="match status" value="1"/>
</dbReference>
<proteinExistence type="predicted"/>
<keyword evidence="4" id="KW-1185">Reference proteome</keyword>
<dbReference type="InterPro" id="IPR029058">
    <property type="entry name" value="AB_hydrolase_fold"/>
</dbReference>